<dbReference type="Proteomes" id="UP000007517">
    <property type="component" value="Chromosome"/>
</dbReference>
<dbReference type="InterPro" id="IPR002197">
    <property type="entry name" value="HTH_Fis"/>
</dbReference>
<dbReference type="OrthoDB" id="5496274at2"/>
<dbReference type="InterPro" id="IPR009057">
    <property type="entry name" value="Homeodomain-like_sf"/>
</dbReference>
<dbReference type="RefSeq" id="WP_014375232.1">
    <property type="nucleotide sequence ID" value="NC_016943.1"/>
</dbReference>
<evidence type="ECO:0000256" key="1">
    <source>
        <dbReference type="ARBA" id="ARBA00022741"/>
    </source>
</evidence>
<protein>
    <submittedName>
        <fullName evidence="6">Putative Fis family transcriptional regulator</fullName>
    </submittedName>
</protein>
<dbReference type="PRINTS" id="PR01590">
    <property type="entry name" value="HTHFIS"/>
</dbReference>
<reference evidence="6 7" key="1">
    <citation type="journal article" date="2012" name="J. Bacteriol.">
        <title>Genome Sequence of Blastococcus saxobsidens DD2, a Stone-Inhabiting Bacterium.</title>
        <authorList>
            <person name="Chouaia B."/>
            <person name="Crotti E."/>
            <person name="Brusetti L."/>
            <person name="Daffonchio D."/>
            <person name="Essoussi I."/>
            <person name="Nouioui I."/>
            <person name="Sbissi I."/>
            <person name="Ghodhbane-Gtari F."/>
            <person name="Gtari M."/>
            <person name="Vacherie B."/>
            <person name="Barbe V."/>
            <person name="Medigue C."/>
            <person name="Gury J."/>
            <person name="Pujic P."/>
            <person name="Normand P."/>
        </authorList>
    </citation>
    <scope>NUCLEOTIDE SEQUENCE [LARGE SCALE GENOMIC DNA]</scope>
    <source>
        <strain evidence="6 7">DD2</strain>
    </source>
</reference>
<dbReference type="Gene3D" id="1.10.8.60">
    <property type="match status" value="1"/>
</dbReference>
<dbReference type="GO" id="GO:0005524">
    <property type="term" value="F:ATP binding"/>
    <property type="evidence" value="ECO:0007669"/>
    <property type="project" value="UniProtKB-KW"/>
</dbReference>
<dbReference type="InterPro" id="IPR002078">
    <property type="entry name" value="Sigma_54_int"/>
</dbReference>
<reference evidence="7" key="2">
    <citation type="submission" date="2012-02" db="EMBL/GenBank/DDBJ databases">
        <title>Complete genome sequence of Blastococcus saxobsidens strain DD2.</title>
        <authorList>
            <person name="Genoscope."/>
        </authorList>
    </citation>
    <scope>NUCLEOTIDE SEQUENCE [LARGE SCALE GENOMIC DNA]</scope>
    <source>
        <strain evidence="7">DD2</strain>
    </source>
</reference>
<dbReference type="GO" id="GO:0006355">
    <property type="term" value="P:regulation of DNA-templated transcription"/>
    <property type="evidence" value="ECO:0007669"/>
    <property type="project" value="InterPro"/>
</dbReference>
<dbReference type="SUPFAM" id="SSF46689">
    <property type="entry name" value="Homeodomain-like"/>
    <property type="match status" value="1"/>
</dbReference>
<dbReference type="PROSITE" id="PS50045">
    <property type="entry name" value="SIGMA54_INTERACT_4"/>
    <property type="match status" value="1"/>
</dbReference>
<dbReference type="Gene3D" id="3.40.50.300">
    <property type="entry name" value="P-loop containing nucleotide triphosphate hydrolases"/>
    <property type="match status" value="1"/>
</dbReference>
<sequence>MTTVGAPSAVLLRMREHLLDTGDFSETQTLRPEIAGSWRRCVMNGLSPDVAAQPEAGSVNPDGVLARVARGVLSKRAEQLAGTATGLLVADRTGVVVDRWTGDEGLAKLLDTSGSDRGWLLDEGIAGTNGIGTVLEELKPVQIIGAEHFTDAFHPFACVGVPIRHPISRRLVGVLNMTCRVEDTNSLLLPFALETAHEIERRLYLGSSRKERLLLERFLQVHKRSNHPVVVLNDQVIIKNPAADRITDEIEQALLWEHASRAIRTASTIEIDMPLRSGRLVRVRCSTVEDGGVPIGAVVEIPAGIATPQARVITPPTTGRTPLAGLAGNSPAWRQACSQAQRVTHNQAPMLVVGPPGTGKLALVRALFAEDDRGGRLTVCDATLQPLEGAAAWLTGVRAAMASPDRIVVLRRIDALESVVVRALCGLMDAAVEGGARLIGTVSAVDDLTGPHRELSDRLSVINVAVPSLRDRLDDLPALLAALTQRHAPGDPPRWQADAVQTLSRLDYPANVRELENIVRRVLLARPIGDIRATDLPEELRGRAPRRRLTLLEQIECDAILAAVRRSNGNKSEAAETLGISRATLYRKTRAYGVDLGSTAY</sequence>
<dbReference type="Pfam" id="PF00158">
    <property type="entry name" value="Sigma54_activat"/>
    <property type="match status" value="1"/>
</dbReference>
<dbReference type="InterPro" id="IPR058031">
    <property type="entry name" value="AAA_lid_NorR"/>
</dbReference>
<dbReference type="Pfam" id="PF02954">
    <property type="entry name" value="HTH_8"/>
    <property type="match status" value="1"/>
</dbReference>
<dbReference type="InterPro" id="IPR029016">
    <property type="entry name" value="GAF-like_dom_sf"/>
</dbReference>
<dbReference type="Gene3D" id="1.10.10.60">
    <property type="entry name" value="Homeodomain-like"/>
    <property type="match status" value="1"/>
</dbReference>
<dbReference type="PANTHER" id="PTHR32071">
    <property type="entry name" value="TRANSCRIPTIONAL REGULATORY PROTEIN"/>
    <property type="match status" value="1"/>
</dbReference>
<evidence type="ECO:0000256" key="4">
    <source>
        <dbReference type="ARBA" id="ARBA00023163"/>
    </source>
</evidence>
<dbReference type="EMBL" id="FO117623">
    <property type="protein sequence ID" value="CCG02335.1"/>
    <property type="molecule type" value="Genomic_DNA"/>
</dbReference>
<keyword evidence="1" id="KW-0547">Nucleotide-binding</keyword>
<gene>
    <name evidence="6" type="ordered locus">BLASA_1402</name>
</gene>
<keyword evidence="3" id="KW-0805">Transcription regulation</keyword>
<dbReference type="KEGG" id="bsd:BLASA_1402"/>
<evidence type="ECO:0000256" key="2">
    <source>
        <dbReference type="ARBA" id="ARBA00022840"/>
    </source>
</evidence>
<evidence type="ECO:0000313" key="7">
    <source>
        <dbReference type="Proteomes" id="UP000007517"/>
    </source>
</evidence>
<dbReference type="STRING" id="1146883.BLASA_1402"/>
<dbReference type="Gene3D" id="3.30.450.40">
    <property type="match status" value="1"/>
</dbReference>
<dbReference type="HOGENOM" id="CLU_000445_8_12_11"/>
<keyword evidence="7" id="KW-1185">Reference proteome</keyword>
<dbReference type="GO" id="GO:0043565">
    <property type="term" value="F:sequence-specific DNA binding"/>
    <property type="evidence" value="ECO:0007669"/>
    <property type="project" value="InterPro"/>
</dbReference>
<feature type="domain" description="Sigma-54 factor interaction" evidence="5">
    <location>
        <begin position="326"/>
        <end position="524"/>
    </location>
</feature>
<dbReference type="eggNOG" id="COG3284">
    <property type="taxonomic scope" value="Bacteria"/>
</dbReference>
<keyword evidence="4" id="KW-0804">Transcription</keyword>
<evidence type="ECO:0000259" key="5">
    <source>
        <dbReference type="PROSITE" id="PS50045"/>
    </source>
</evidence>
<dbReference type="AlphaFoldDB" id="H6RJN0"/>
<dbReference type="InterPro" id="IPR027417">
    <property type="entry name" value="P-loop_NTPase"/>
</dbReference>
<evidence type="ECO:0000256" key="3">
    <source>
        <dbReference type="ARBA" id="ARBA00023015"/>
    </source>
</evidence>
<accession>H6RJN0</accession>
<proteinExistence type="predicted"/>
<name>H6RJN0_BLASD</name>
<keyword evidence="2" id="KW-0067">ATP-binding</keyword>
<dbReference type="Pfam" id="PF25601">
    <property type="entry name" value="AAA_lid_14"/>
    <property type="match status" value="1"/>
</dbReference>
<organism evidence="6 7">
    <name type="scientific">Blastococcus saxobsidens (strain DD2)</name>
    <dbReference type="NCBI Taxonomy" id="1146883"/>
    <lineage>
        <taxon>Bacteria</taxon>
        <taxon>Bacillati</taxon>
        <taxon>Actinomycetota</taxon>
        <taxon>Actinomycetes</taxon>
        <taxon>Geodermatophilales</taxon>
        <taxon>Geodermatophilaceae</taxon>
        <taxon>Blastococcus</taxon>
    </lineage>
</organism>
<dbReference type="SUPFAM" id="SSF52540">
    <property type="entry name" value="P-loop containing nucleoside triphosphate hydrolases"/>
    <property type="match status" value="1"/>
</dbReference>
<evidence type="ECO:0000313" key="6">
    <source>
        <dbReference type="EMBL" id="CCG02335.1"/>
    </source>
</evidence>